<evidence type="ECO:0000256" key="4">
    <source>
        <dbReference type="ARBA" id="ARBA00022898"/>
    </source>
</evidence>
<dbReference type="SUPFAM" id="SSF53383">
    <property type="entry name" value="PLP-dependent transferases"/>
    <property type="match status" value="1"/>
</dbReference>
<dbReference type="PANTHER" id="PTHR11808:SF15">
    <property type="entry name" value="CYSTATHIONINE GAMMA-LYASE"/>
    <property type="match status" value="1"/>
</dbReference>
<evidence type="ECO:0000256" key="6">
    <source>
        <dbReference type="ARBA" id="ARBA00029853"/>
    </source>
</evidence>
<evidence type="ECO:0000256" key="1">
    <source>
        <dbReference type="ARBA" id="ARBA00001933"/>
    </source>
</evidence>
<evidence type="ECO:0000313" key="8">
    <source>
        <dbReference type="Proteomes" id="UP000887561"/>
    </source>
</evidence>
<keyword evidence="8" id="KW-1185">Reference proteome</keyword>
<dbReference type="PANTHER" id="PTHR11808">
    <property type="entry name" value="TRANS-SULFURATION ENZYME FAMILY MEMBER"/>
    <property type="match status" value="1"/>
</dbReference>
<keyword evidence="5" id="KW-0198">Cysteine biosynthesis</keyword>
<evidence type="ECO:0000256" key="7">
    <source>
        <dbReference type="RuleBase" id="RU362118"/>
    </source>
</evidence>
<dbReference type="GO" id="GO:0030170">
    <property type="term" value="F:pyridoxal phosphate binding"/>
    <property type="evidence" value="ECO:0007669"/>
    <property type="project" value="InterPro"/>
</dbReference>
<evidence type="ECO:0000313" key="9">
    <source>
        <dbReference type="WBParaSite" id="scaffold23623_cov144.g20145"/>
    </source>
</evidence>
<reference evidence="9" key="1">
    <citation type="submission" date="2022-11" db="UniProtKB">
        <authorList>
            <consortium name="WormBaseParasite"/>
        </authorList>
    </citation>
    <scope>IDENTIFICATION</scope>
</reference>
<dbReference type="EC" id="4.4.1.1" evidence="3"/>
<dbReference type="Gene3D" id="3.90.1150.10">
    <property type="entry name" value="Aspartate Aminotransferase, domain 1"/>
    <property type="match status" value="1"/>
</dbReference>
<evidence type="ECO:0000256" key="5">
    <source>
        <dbReference type="ARBA" id="ARBA00023192"/>
    </source>
</evidence>
<comment type="cofactor">
    <cofactor evidence="1 7">
        <name>pyridoxal 5'-phosphate</name>
        <dbReference type="ChEBI" id="CHEBI:597326"/>
    </cofactor>
</comment>
<dbReference type="InterPro" id="IPR015424">
    <property type="entry name" value="PyrdxlP-dep_Trfase"/>
</dbReference>
<name>A0A915M1B9_MELJA</name>
<organism evidence="8 9">
    <name type="scientific">Meloidogyne javanica</name>
    <name type="common">Root-knot nematode worm</name>
    <dbReference type="NCBI Taxonomy" id="6303"/>
    <lineage>
        <taxon>Eukaryota</taxon>
        <taxon>Metazoa</taxon>
        <taxon>Ecdysozoa</taxon>
        <taxon>Nematoda</taxon>
        <taxon>Chromadorea</taxon>
        <taxon>Rhabditida</taxon>
        <taxon>Tylenchina</taxon>
        <taxon>Tylenchomorpha</taxon>
        <taxon>Tylenchoidea</taxon>
        <taxon>Meloidogynidae</taxon>
        <taxon>Meloidogyninae</taxon>
        <taxon>Meloidogyne</taxon>
        <taxon>Meloidogyne incognita group</taxon>
    </lineage>
</organism>
<keyword evidence="5" id="KW-0028">Amino-acid biosynthesis</keyword>
<proteinExistence type="inferred from homology"/>
<sequence>MTHASVPADIRKELGIGDNLIRLSVGCEDSQDLIDDLDQALSAAIQKIIKMSGIELGGCLPTQIQ</sequence>
<dbReference type="GO" id="GO:0019346">
    <property type="term" value="P:transsulfuration"/>
    <property type="evidence" value="ECO:0007669"/>
    <property type="project" value="InterPro"/>
</dbReference>
<dbReference type="InterPro" id="IPR000277">
    <property type="entry name" value="Cys/Met-Metab_PyrdxlP-dep_enz"/>
</dbReference>
<dbReference type="GO" id="GO:0019343">
    <property type="term" value="P:cysteine biosynthetic process via cystathionine"/>
    <property type="evidence" value="ECO:0007669"/>
    <property type="project" value="TreeGrafter"/>
</dbReference>
<comment type="pathway">
    <text evidence="2">Amino-acid biosynthesis; L-cysteine biosynthesis; L-cysteine from L-homocysteine and L-serine: step 2/2.</text>
</comment>
<dbReference type="WBParaSite" id="scaffold23623_cov144.g20145">
    <property type="protein sequence ID" value="scaffold23623_cov144.g20145"/>
    <property type="gene ID" value="scaffold23623_cov144.g20145"/>
</dbReference>
<dbReference type="GO" id="GO:0005737">
    <property type="term" value="C:cytoplasm"/>
    <property type="evidence" value="ECO:0007669"/>
    <property type="project" value="TreeGrafter"/>
</dbReference>
<dbReference type="Pfam" id="PF01053">
    <property type="entry name" value="Cys_Met_Meta_PP"/>
    <property type="match status" value="1"/>
</dbReference>
<dbReference type="GO" id="GO:0004123">
    <property type="term" value="F:cystathionine gamma-lyase activity"/>
    <property type="evidence" value="ECO:0007669"/>
    <property type="project" value="TreeGrafter"/>
</dbReference>
<accession>A0A915M1B9</accession>
<dbReference type="InterPro" id="IPR015422">
    <property type="entry name" value="PyrdxlP-dep_Trfase_small"/>
</dbReference>
<dbReference type="Proteomes" id="UP000887561">
    <property type="component" value="Unplaced"/>
</dbReference>
<evidence type="ECO:0000256" key="2">
    <source>
        <dbReference type="ARBA" id="ARBA00005038"/>
    </source>
</evidence>
<protein>
    <recommendedName>
        <fullName evidence="3">cystathionine gamma-lyase</fullName>
        <ecNumber evidence="3">4.4.1.1</ecNumber>
    </recommendedName>
    <alternativeName>
        <fullName evidence="6">Gamma-cystathionase</fullName>
    </alternativeName>
</protein>
<comment type="similarity">
    <text evidence="7">Belongs to the trans-sulfuration enzymes family.</text>
</comment>
<dbReference type="AlphaFoldDB" id="A0A915M1B9"/>
<keyword evidence="4 7" id="KW-0663">Pyridoxal phosphate</keyword>
<evidence type="ECO:0000256" key="3">
    <source>
        <dbReference type="ARBA" id="ARBA00012085"/>
    </source>
</evidence>